<organism evidence="2 3">
    <name type="scientific">Candidatus Magasanikbacteria bacterium GW2011_GWE2_42_7</name>
    <dbReference type="NCBI Taxonomy" id="1619052"/>
    <lineage>
        <taxon>Bacteria</taxon>
        <taxon>Candidatus Magasanikiibacteriota</taxon>
    </lineage>
</organism>
<protein>
    <submittedName>
        <fullName evidence="2">Uncharacterized protein</fullName>
    </submittedName>
</protein>
<gene>
    <name evidence="2" type="ORF">UV42_C0040G0006</name>
</gene>
<evidence type="ECO:0000313" key="2">
    <source>
        <dbReference type="EMBL" id="KKS70936.1"/>
    </source>
</evidence>
<name>A0A0G1DJD1_9BACT</name>
<dbReference type="EMBL" id="LCEK01000040">
    <property type="protein sequence ID" value="KKS70936.1"/>
    <property type="molecule type" value="Genomic_DNA"/>
</dbReference>
<sequence length="221" mass="24554">MKIPSQSKHTALWLILIIILVLSSALYFAWVTYYDGAAVGEQTDPTDHQVACTLEAKLCPDGTTYVGRSGPECAFAVCPDSVKDSPEKETLLLFKFDTDTGLSFMYPADFGSLYITPVDWPPTLTIGQALVPCLERSDPTELRTVNGKTYCITREEEGAAGSVYTRYTYEFEYGGGPLELKFSVREVQCTNYDEPQQSTCITEQDLFNADIIFENIVESIS</sequence>
<evidence type="ECO:0000256" key="1">
    <source>
        <dbReference type="SAM" id="Phobius"/>
    </source>
</evidence>
<keyword evidence="1" id="KW-0472">Membrane</keyword>
<dbReference type="AlphaFoldDB" id="A0A0G1DJD1"/>
<keyword evidence="1" id="KW-1133">Transmembrane helix</keyword>
<feature type="transmembrane region" description="Helical" evidence="1">
    <location>
        <begin position="12"/>
        <end position="33"/>
    </location>
</feature>
<dbReference type="Proteomes" id="UP000033867">
    <property type="component" value="Unassembled WGS sequence"/>
</dbReference>
<comment type="caution">
    <text evidence="2">The sequence shown here is derived from an EMBL/GenBank/DDBJ whole genome shotgun (WGS) entry which is preliminary data.</text>
</comment>
<accession>A0A0G1DJD1</accession>
<reference evidence="2 3" key="1">
    <citation type="journal article" date="2015" name="Nature">
        <title>rRNA introns, odd ribosomes, and small enigmatic genomes across a large radiation of phyla.</title>
        <authorList>
            <person name="Brown C.T."/>
            <person name="Hug L.A."/>
            <person name="Thomas B.C."/>
            <person name="Sharon I."/>
            <person name="Castelle C.J."/>
            <person name="Singh A."/>
            <person name="Wilkins M.J."/>
            <person name="Williams K.H."/>
            <person name="Banfield J.F."/>
        </authorList>
    </citation>
    <scope>NUCLEOTIDE SEQUENCE [LARGE SCALE GENOMIC DNA]</scope>
</reference>
<evidence type="ECO:0000313" key="3">
    <source>
        <dbReference type="Proteomes" id="UP000033867"/>
    </source>
</evidence>
<proteinExistence type="predicted"/>
<keyword evidence="1" id="KW-0812">Transmembrane</keyword>